<dbReference type="STRING" id="1198449.ACAM_1564"/>
<keyword evidence="1" id="KW-0812">Transmembrane</keyword>
<dbReference type="Proteomes" id="UP000016887">
    <property type="component" value="Chromosome"/>
</dbReference>
<evidence type="ECO:0000313" key="2">
    <source>
        <dbReference type="EMBL" id="BAN91033.1"/>
    </source>
</evidence>
<dbReference type="InterPro" id="IPR002798">
    <property type="entry name" value="SpoIIM-like"/>
</dbReference>
<evidence type="ECO:0000313" key="3">
    <source>
        <dbReference type="Proteomes" id="UP000016887"/>
    </source>
</evidence>
<feature type="transmembrane region" description="Helical" evidence="1">
    <location>
        <begin position="109"/>
        <end position="131"/>
    </location>
</feature>
<reference evidence="2 3" key="1">
    <citation type="journal article" date="2013" name="Appl. Environ. Microbiol.">
        <title>Variation of the Virus-Related Elements within Syntenic Genomes of the Hyperthermophilic Archaeon Aeropyrum.</title>
        <authorList>
            <person name="Daifuku T."/>
            <person name="Yoshida T."/>
            <person name="Kitamura T."/>
            <person name="Kawaichi S."/>
            <person name="Inoue T."/>
            <person name="Nomura K."/>
            <person name="Yoshida Y."/>
            <person name="Kuno S."/>
            <person name="Sako Y."/>
        </authorList>
    </citation>
    <scope>NUCLEOTIDE SEQUENCE [LARGE SCALE GENOMIC DNA]</scope>
    <source>
        <strain evidence="2 3">SY1</strain>
    </source>
</reference>
<protein>
    <submittedName>
        <fullName evidence="2">Uncharacterized membrane protein</fullName>
    </submittedName>
</protein>
<dbReference type="PANTHER" id="PTHR35337:SF1">
    <property type="entry name" value="SLR1478 PROTEIN"/>
    <property type="match status" value="1"/>
</dbReference>
<dbReference type="eggNOG" id="arCOG01994">
    <property type="taxonomic scope" value="Archaea"/>
</dbReference>
<dbReference type="RefSeq" id="WP_022542299.1">
    <property type="nucleotide sequence ID" value="NC_022521.1"/>
</dbReference>
<dbReference type="GeneID" id="17110757"/>
<feature type="transmembrane region" description="Helical" evidence="1">
    <location>
        <begin position="66"/>
        <end position="89"/>
    </location>
</feature>
<name>U3TGA6_9CREN</name>
<keyword evidence="3" id="KW-1185">Reference proteome</keyword>
<keyword evidence="1" id="KW-0472">Membrane</keyword>
<dbReference type="KEGG" id="acj:ACAM_1564"/>
<dbReference type="PANTHER" id="PTHR35337">
    <property type="entry name" value="SLR1478 PROTEIN"/>
    <property type="match status" value="1"/>
</dbReference>
<keyword evidence="1" id="KW-1133">Transmembrane helix</keyword>
<feature type="transmembrane region" description="Helical" evidence="1">
    <location>
        <begin position="152"/>
        <end position="177"/>
    </location>
</feature>
<dbReference type="EMBL" id="AP012489">
    <property type="protein sequence ID" value="BAN91033.1"/>
    <property type="molecule type" value="Genomic_DNA"/>
</dbReference>
<gene>
    <name evidence="2" type="ORF">ACAM_1564</name>
</gene>
<feature type="transmembrane region" description="Helical" evidence="1">
    <location>
        <begin position="6"/>
        <end position="31"/>
    </location>
</feature>
<sequence length="184" mass="19353">MTRRRLPGLGIVLLGFSLGAVAFLAGVWVGYVKPDYTLLDPLSEKAGLILKLPPALRPLGIFINNLLAATLTYVLTILLILPGLSVVGLNGYIVGTALKYAVDVKDLNLTVALLLIIPHGVLEIPAFLASVGFGMRCLIYCRGLRQTVENTLAMYAVTVPMLLAAAVIEIFITPAIAGVGGLGG</sequence>
<proteinExistence type="predicted"/>
<organism evidence="2 3">
    <name type="scientific">Aeropyrum camini SY1 = JCM 12091</name>
    <dbReference type="NCBI Taxonomy" id="1198449"/>
    <lineage>
        <taxon>Archaea</taxon>
        <taxon>Thermoproteota</taxon>
        <taxon>Thermoprotei</taxon>
        <taxon>Desulfurococcales</taxon>
        <taxon>Desulfurococcaceae</taxon>
        <taxon>Aeropyrum</taxon>
    </lineage>
</organism>
<accession>U3TGA6</accession>
<dbReference type="Pfam" id="PF01944">
    <property type="entry name" value="SpoIIM"/>
    <property type="match status" value="1"/>
</dbReference>
<dbReference type="AlphaFoldDB" id="U3TGA6"/>
<evidence type="ECO:0000256" key="1">
    <source>
        <dbReference type="SAM" id="Phobius"/>
    </source>
</evidence>